<dbReference type="Pfam" id="PF04214">
    <property type="entry name" value="DUF411"/>
    <property type="match status" value="1"/>
</dbReference>
<dbReference type="Proteomes" id="UP000188219">
    <property type="component" value="Chromosome"/>
</dbReference>
<organism evidence="2 3">
    <name type="scientific">Microbulbifer agarilyticus</name>
    <dbReference type="NCBI Taxonomy" id="260552"/>
    <lineage>
        <taxon>Bacteria</taxon>
        <taxon>Pseudomonadati</taxon>
        <taxon>Pseudomonadota</taxon>
        <taxon>Gammaproteobacteria</taxon>
        <taxon>Cellvibrionales</taxon>
        <taxon>Microbulbiferaceae</taxon>
        <taxon>Microbulbifer</taxon>
    </lineage>
</organism>
<feature type="chain" id="PRO_5012139802" evidence="1">
    <location>
        <begin position="24"/>
        <end position="183"/>
    </location>
</feature>
<dbReference type="STRING" id="260552.Mag101_15580"/>
<evidence type="ECO:0000313" key="3">
    <source>
        <dbReference type="Proteomes" id="UP000188219"/>
    </source>
</evidence>
<dbReference type="InterPro" id="IPR007332">
    <property type="entry name" value="DUF411"/>
</dbReference>
<name>A0A1Q2MA98_9GAMM</name>
<proteinExistence type="predicted"/>
<dbReference type="KEGG" id="maga:Mag101_15580"/>
<dbReference type="AlphaFoldDB" id="A0A1Q2MA98"/>
<dbReference type="OrthoDB" id="14727at2"/>
<reference evidence="2" key="1">
    <citation type="submission" date="2017-02" db="EMBL/GenBank/DDBJ databases">
        <title>Genome of Microbulbifer agarilyticus GP101.</title>
        <authorList>
            <person name="Jung J."/>
            <person name="Bae S.S."/>
            <person name="Baek K."/>
        </authorList>
    </citation>
    <scope>NUCLEOTIDE SEQUENCE [LARGE SCALE GENOMIC DNA]</scope>
    <source>
        <strain evidence="2">GP101</strain>
    </source>
</reference>
<evidence type="ECO:0000256" key="1">
    <source>
        <dbReference type="SAM" id="SignalP"/>
    </source>
</evidence>
<gene>
    <name evidence="2" type="ORF">Mag101_15580</name>
</gene>
<dbReference type="PROSITE" id="PS51257">
    <property type="entry name" value="PROKAR_LIPOPROTEIN"/>
    <property type="match status" value="1"/>
</dbReference>
<dbReference type="EMBL" id="CP019650">
    <property type="protein sequence ID" value="AQQ69621.1"/>
    <property type="molecule type" value="Genomic_DNA"/>
</dbReference>
<keyword evidence="3" id="KW-1185">Reference proteome</keyword>
<keyword evidence="1" id="KW-0732">Signal</keyword>
<protein>
    <submittedName>
        <fullName evidence="2">Metal-binding protein</fullName>
    </submittedName>
</protein>
<accession>A0A1Q2MA98</accession>
<feature type="signal peptide" evidence="1">
    <location>
        <begin position="1"/>
        <end position="23"/>
    </location>
</feature>
<evidence type="ECO:0000313" key="2">
    <source>
        <dbReference type="EMBL" id="AQQ69621.1"/>
    </source>
</evidence>
<sequence length="183" mass="19789">MRLLRNSKLSTLTLLLGAFTLLAVSACSKPVEKESHSSEKAAAPQGETIALSTPLTTYKSATCGCCQLWVDHANQQGFAVDAQNVDDLNGVKERFGIAPQFQSCHTSVSDSNFVFEGHVPAKFVRQFLQNPPANARGLAVPAMPLGSPGMEVGDRFTPYEILLLHKDGGHSVYARIDNAQQQF</sequence>